<evidence type="ECO:0000313" key="4">
    <source>
        <dbReference type="Proteomes" id="UP000254227"/>
    </source>
</evidence>
<reference evidence="3 4" key="1">
    <citation type="submission" date="2018-06" db="EMBL/GenBank/DDBJ databases">
        <authorList>
            <consortium name="Pathogen Informatics"/>
            <person name="Doyle S."/>
        </authorList>
    </citation>
    <scope>NUCLEOTIDE SEQUENCE [LARGE SCALE GENOMIC DNA]</scope>
    <source>
        <strain evidence="3 4">NCTC10308</strain>
    </source>
</reference>
<dbReference type="Proteomes" id="UP001159915">
    <property type="component" value="Unassembled WGS sequence"/>
</dbReference>
<reference evidence="2 5" key="2">
    <citation type="submission" date="2020-12" db="EMBL/GenBank/DDBJ databases">
        <title>FDA dAtabase for Regulatory Grade micrObial Sequences (FDA-ARGOS): Supporting development and validation of Infectious Disease Dx tests.</title>
        <authorList>
            <person name="Sproer C."/>
            <person name="Gronow S."/>
            <person name="Severitt S."/>
            <person name="Schroder I."/>
            <person name="Tallon L."/>
            <person name="Sadzewicz L."/>
            <person name="Zhao X."/>
            <person name="Boylan J."/>
            <person name="Ott S."/>
            <person name="Bowen H."/>
            <person name="Vavikolanu K."/>
            <person name="Mehta A."/>
            <person name="Aluvathingal J."/>
            <person name="Nadendla S."/>
            <person name="Lowell S."/>
            <person name="Myers T."/>
            <person name="Yan Y."/>
            <person name="Sichtig H."/>
        </authorList>
    </citation>
    <scope>NUCLEOTIDE SEQUENCE [LARGE SCALE GENOMIC DNA]</scope>
    <source>
        <strain evidence="2 5">FDAARGOS_910</strain>
    </source>
</reference>
<proteinExistence type="predicted"/>
<evidence type="ECO:0000313" key="2">
    <source>
        <dbReference type="EMBL" id="QPS02472.1"/>
    </source>
</evidence>
<evidence type="ECO:0000313" key="3">
    <source>
        <dbReference type="EMBL" id="SUT92788.1"/>
    </source>
</evidence>
<dbReference type="Proteomes" id="UP000254227">
    <property type="component" value="Unassembled WGS sequence"/>
</dbReference>
<reference evidence="1" key="3">
    <citation type="submission" date="2022-09" db="EMBL/GenBank/DDBJ databases">
        <title>Intensive care unit water sources are persistently colonized with multi-drug resistant bacteria and are the site of extensive horizontal gene transfer of antibiotic resistance genes.</title>
        <authorList>
            <person name="Diorio-Toth L."/>
        </authorList>
    </citation>
    <scope>NUCLEOTIDE SEQUENCE</scope>
    <source>
        <strain evidence="1">GD03920</strain>
    </source>
</reference>
<dbReference type="AlphaFoldDB" id="A0A380TVR0"/>
<gene>
    <name evidence="2" type="ORF">I6G67_09355</name>
    <name evidence="1" type="ORF">N5C10_18480</name>
    <name evidence="3" type="ORF">NCTC10308_00865</name>
</gene>
<dbReference type="EMBL" id="UFRV01000006">
    <property type="protein sequence ID" value="SUT92788.1"/>
    <property type="molecule type" value="Genomic_DNA"/>
</dbReference>
<accession>A0A380TVR0</accession>
<organism evidence="3 4">
    <name type="scientific">Acinetobacter johnsonii</name>
    <dbReference type="NCBI Taxonomy" id="40214"/>
    <lineage>
        <taxon>Bacteria</taxon>
        <taxon>Pseudomonadati</taxon>
        <taxon>Pseudomonadota</taxon>
        <taxon>Gammaproteobacteria</taxon>
        <taxon>Moraxellales</taxon>
        <taxon>Moraxellaceae</taxon>
        <taxon>Acinetobacter</taxon>
    </lineage>
</organism>
<sequence>MLKKEVTVKDQFGTEYNILATVDKSIVDLQDHSNLKYITFEGEDIRPSFEMFFQSLESSKIFKLI</sequence>
<dbReference type="RefSeq" id="WP_004693376.1">
    <property type="nucleotide sequence ID" value="NZ_BBTB01000029.1"/>
</dbReference>
<name>A0A380TVR0_ACIJO</name>
<evidence type="ECO:0000313" key="1">
    <source>
        <dbReference type="EMBL" id="MDH0971131.1"/>
    </source>
</evidence>
<evidence type="ECO:0000313" key="5">
    <source>
        <dbReference type="Proteomes" id="UP000595107"/>
    </source>
</evidence>
<dbReference type="Proteomes" id="UP000595107">
    <property type="component" value="Chromosome"/>
</dbReference>
<dbReference type="EMBL" id="CP065666">
    <property type="protein sequence ID" value="QPS02472.1"/>
    <property type="molecule type" value="Genomic_DNA"/>
</dbReference>
<dbReference type="EMBL" id="JAOCBE010000003">
    <property type="protein sequence ID" value="MDH0971131.1"/>
    <property type="molecule type" value="Genomic_DNA"/>
</dbReference>
<protein>
    <submittedName>
        <fullName evidence="3">Uncharacterized protein</fullName>
    </submittedName>
</protein>